<dbReference type="EMBL" id="NIBS01000012">
    <property type="protein sequence ID" value="PHM27342.1"/>
    <property type="molecule type" value="Genomic_DNA"/>
</dbReference>
<dbReference type="AlphaFoldDB" id="A0A2D0IZE9"/>
<protein>
    <submittedName>
        <fullName evidence="1">Uncharacterized protein</fullName>
    </submittedName>
</protein>
<dbReference type="RefSeq" id="WP_145956628.1">
    <property type="nucleotide sequence ID" value="NZ_CAWNNJ010000024.1"/>
</dbReference>
<evidence type="ECO:0000313" key="2">
    <source>
        <dbReference type="Proteomes" id="UP000225833"/>
    </source>
</evidence>
<dbReference type="OrthoDB" id="6445420at2"/>
<sequence>MMTVFLIFLSFTTITDVMVIDTITKIPCYQLASQANFNNVQKYVPPSPHTVRENKQINSPHSYSTQNCRVLESKTESPIHAHYYFSKDKNSVINVKIIPVTGYRSFLMSKDLFITKNKYQRKFHYLIKKAARKLINFLKEIRLNKIWLMAE</sequence>
<organism evidence="1 2">
    <name type="scientific">Xenorhabdus budapestensis</name>
    <dbReference type="NCBI Taxonomy" id="290110"/>
    <lineage>
        <taxon>Bacteria</taxon>
        <taxon>Pseudomonadati</taxon>
        <taxon>Pseudomonadota</taxon>
        <taxon>Gammaproteobacteria</taxon>
        <taxon>Enterobacterales</taxon>
        <taxon>Morganellaceae</taxon>
        <taxon>Xenorhabdus</taxon>
    </lineage>
</organism>
<evidence type="ECO:0000313" key="1">
    <source>
        <dbReference type="EMBL" id="PHM27342.1"/>
    </source>
</evidence>
<accession>A0A2D0IZE9</accession>
<proteinExistence type="predicted"/>
<gene>
    <name evidence="1" type="ORF">Xbud_02430</name>
</gene>
<dbReference type="Proteomes" id="UP000225833">
    <property type="component" value="Unassembled WGS sequence"/>
</dbReference>
<name>A0A2D0IZE9_XENBU</name>
<comment type="caution">
    <text evidence="1">The sequence shown here is derived from an EMBL/GenBank/DDBJ whole genome shotgun (WGS) entry which is preliminary data.</text>
</comment>
<reference evidence="1 2" key="1">
    <citation type="journal article" date="2017" name="Nat. Microbiol.">
        <title>Natural product diversity associated with the nematode symbionts Photorhabdus and Xenorhabdus.</title>
        <authorList>
            <person name="Tobias N.J."/>
            <person name="Wolff H."/>
            <person name="Djahanschiri B."/>
            <person name="Grundmann F."/>
            <person name="Kronenwerth M."/>
            <person name="Shi Y.M."/>
            <person name="Simonyi S."/>
            <person name="Grun P."/>
            <person name="Shapiro-Ilan D."/>
            <person name="Pidot S.J."/>
            <person name="Stinear T.P."/>
            <person name="Ebersberger I."/>
            <person name="Bode H.B."/>
        </authorList>
    </citation>
    <scope>NUCLEOTIDE SEQUENCE [LARGE SCALE GENOMIC DNA]</scope>
    <source>
        <strain evidence="1 2">DSM 16342</strain>
    </source>
</reference>